<accession>A0A8J2BRA8</accession>
<feature type="binding site" evidence="2">
    <location>
        <position position="153"/>
    </location>
    <ligand>
        <name>Fe cation</name>
        <dbReference type="ChEBI" id="CHEBI:24875"/>
    </ligand>
</feature>
<evidence type="ECO:0000256" key="2">
    <source>
        <dbReference type="HAMAP-Rule" id="MF_00163"/>
    </source>
</evidence>
<keyword evidence="4" id="KW-1185">Reference proteome</keyword>
<comment type="catalytic activity">
    <reaction evidence="2">
        <text>N-terminal N-formyl-L-methionyl-[peptide] + H2O = N-terminal L-methionyl-[peptide] + formate</text>
        <dbReference type="Rhea" id="RHEA:24420"/>
        <dbReference type="Rhea" id="RHEA-COMP:10639"/>
        <dbReference type="Rhea" id="RHEA-COMP:10640"/>
        <dbReference type="ChEBI" id="CHEBI:15377"/>
        <dbReference type="ChEBI" id="CHEBI:15740"/>
        <dbReference type="ChEBI" id="CHEBI:49298"/>
        <dbReference type="ChEBI" id="CHEBI:64731"/>
        <dbReference type="EC" id="3.5.1.88"/>
    </reaction>
</comment>
<dbReference type="PRINTS" id="PR01576">
    <property type="entry name" value="PDEFORMYLASE"/>
</dbReference>
<proteinExistence type="inferred from homology"/>
<dbReference type="HAMAP" id="MF_00163">
    <property type="entry name" value="Pep_deformylase"/>
    <property type="match status" value="1"/>
</dbReference>
<keyword evidence="2" id="KW-0648">Protein biosynthesis</keyword>
<name>A0A8J2BRA8_9BACT</name>
<dbReference type="NCBIfam" id="NF001159">
    <property type="entry name" value="PRK00150.1-3"/>
    <property type="match status" value="1"/>
</dbReference>
<dbReference type="EC" id="3.5.1.88" evidence="2"/>
<organism evidence="3 4">
    <name type="scientific">Candidatus Methylacidithermus pantelleriae</name>
    <dbReference type="NCBI Taxonomy" id="2744239"/>
    <lineage>
        <taxon>Bacteria</taxon>
        <taxon>Pseudomonadati</taxon>
        <taxon>Verrucomicrobiota</taxon>
        <taxon>Methylacidiphilae</taxon>
        <taxon>Methylacidiphilales</taxon>
        <taxon>Methylacidiphilaceae</taxon>
        <taxon>Candidatus Methylacidithermus</taxon>
    </lineage>
</organism>
<dbReference type="PIRSF" id="PIRSF004749">
    <property type="entry name" value="Pep_def"/>
    <property type="match status" value="1"/>
</dbReference>
<protein>
    <recommendedName>
        <fullName evidence="2">Peptide deformylase</fullName>
        <shortName evidence="2">PDF</shortName>
        <ecNumber evidence="2">3.5.1.88</ecNumber>
    </recommendedName>
    <alternativeName>
        <fullName evidence="2">Polypeptide deformylase</fullName>
    </alternativeName>
</protein>
<dbReference type="GO" id="GO:0046872">
    <property type="term" value="F:metal ion binding"/>
    <property type="evidence" value="ECO:0007669"/>
    <property type="project" value="UniProtKB-KW"/>
</dbReference>
<dbReference type="EMBL" id="CAJNOB010000034">
    <property type="protein sequence ID" value="CAF0701047.1"/>
    <property type="molecule type" value="Genomic_DNA"/>
</dbReference>
<feature type="active site" evidence="2">
    <location>
        <position position="150"/>
    </location>
</feature>
<keyword evidence="2" id="KW-0408">Iron</keyword>
<comment type="caution">
    <text evidence="3">The sequence shown here is derived from an EMBL/GenBank/DDBJ whole genome shotgun (WGS) entry which is preliminary data.</text>
</comment>
<sequence>MILPIVLYGNPILRKKGEPVQRFDDTLRRLAQDMVETMHAHKGVGLAAQQVGVALQVAVIDVRGVTDRPSSFIADGKKIPVADWMPLVLINPKLELTKSKEPSEEGCLSFPGLRLTVPRARRVLVRCQDLEGRPLVFEASGFLSIVIQHEWDHLMGRLFIDYLDPMERQSLREILDKIREGTVLPPA</sequence>
<dbReference type="InterPro" id="IPR023635">
    <property type="entry name" value="Peptide_deformylase"/>
</dbReference>
<evidence type="ECO:0000313" key="4">
    <source>
        <dbReference type="Proteomes" id="UP000663859"/>
    </source>
</evidence>
<feature type="binding site" evidence="2">
    <location>
        <position position="107"/>
    </location>
    <ligand>
        <name>Fe cation</name>
        <dbReference type="ChEBI" id="CHEBI:24875"/>
    </ligand>
</feature>
<dbReference type="InterPro" id="IPR036821">
    <property type="entry name" value="Peptide_deformylase_sf"/>
</dbReference>
<feature type="binding site" evidence="2">
    <location>
        <position position="149"/>
    </location>
    <ligand>
        <name>Fe cation</name>
        <dbReference type="ChEBI" id="CHEBI:24875"/>
    </ligand>
</feature>
<dbReference type="GO" id="GO:0006412">
    <property type="term" value="P:translation"/>
    <property type="evidence" value="ECO:0007669"/>
    <property type="project" value="UniProtKB-UniRule"/>
</dbReference>
<comment type="similarity">
    <text evidence="1 2">Belongs to the polypeptide deformylase family.</text>
</comment>
<dbReference type="PANTHER" id="PTHR10458:SF22">
    <property type="entry name" value="PEPTIDE DEFORMYLASE"/>
    <property type="match status" value="1"/>
</dbReference>
<dbReference type="SUPFAM" id="SSF56420">
    <property type="entry name" value="Peptide deformylase"/>
    <property type="match status" value="1"/>
</dbReference>
<keyword evidence="2 3" id="KW-0378">Hydrolase</keyword>
<evidence type="ECO:0000256" key="1">
    <source>
        <dbReference type="ARBA" id="ARBA00010759"/>
    </source>
</evidence>
<gene>
    <name evidence="2 3" type="primary">def</name>
    <name evidence="3" type="ORF">MPNT_40119</name>
</gene>
<reference evidence="3" key="1">
    <citation type="submission" date="2021-02" db="EMBL/GenBank/DDBJ databases">
        <authorList>
            <person name="Cremers G."/>
            <person name="Picone N."/>
        </authorList>
    </citation>
    <scope>NUCLEOTIDE SEQUENCE</scope>
    <source>
        <strain evidence="3">PQ17</strain>
    </source>
</reference>
<evidence type="ECO:0000313" key="3">
    <source>
        <dbReference type="EMBL" id="CAF0701047.1"/>
    </source>
</evidence>
<keyword evidence="2" id="KW-0479">Metal-binding</keyword>
<dbReference type="Pfam" id="PF01327">
    <property type="entry name" value="Pep_deformylase"/>
    <property type="match status" value="1"/>
</dbReference>
<comment type="function">
    <text evidence="2">Removes the formyl group from the N-terminal Met of newly synthesized proteins. Requires at least a dipeptide for an efficient rate of reaction. N-terminal L-methionine is a prerequisite for activity but the enzyme has broad specificity at other positions.</text>
</comment>
<dbReference type="Proteomes" id="UP000663859">
    <property type="component" value="Unassembled WGS sequence"/>
</dbReference>
<dbReference type="GO" id="GO:0042586">
    <property type="term" value="F:peptide deformylase activity"/>
    <property type="evidence" value="ECO:0007669"/>
    <property type="project" value="UniProtKB-UniRule"/>
</dbReference>
<dbReference type="NCBIfam" id="TIGR00079">
    <property type="entry name" value="pept_deformyl"/>
    <property type="match status" value="1"/>
</dbReference>
<dbReference type="Gene3D" id="3.90.45.10">
    <property type="entry name" value="Peptide deformylase"/>
    <property type="match status" value="1"/>
</dbReference>
<dbReference type="AlphaFoldDB" id="A0A8J2BRA8"/>
<dbReference type="RefSeq" id="WP_174582225.1">
    <property type="nucleotide sequence ID" value="NZ_CAJNOB010000034.1"/>
</dbReference>
<dbReference type="PANTHER" id="PTHR10458">
    <property type="entry name" value="PEPTIDE DEFORMYLASE"/>
    <property type="match status" value="1"/>
</dbReference>
<comment type="cofactor">
    <cofactor evidence="2">
        <name>Fe(2+)</name>
        <dbReference type="ChEBI" id="CHEBI:29033"/>
    </cofactor>
    <text evidence="2">Binds 1 Fe(2+) ion.</text>
</comment>
<dbReference type="CDD" id="cd00487">
    <property type="entry name" value="Pep_deformylase"/>
    <property type="match status" value="1"/>
</dbReference>